<dbReference type="CDD" id="cd00098">
    <property type="entry name" value="IgC1"/>
    <property type="match status" value="1"/>
</dbReference>
<evidence type="ECO:0000259" key="3">
    <source>
        <dbReference type="PROSITE" id="PS50835"/>
    </source>
</evidence>
<reference evidence="4" key="2">
    <citation type="submission" date="2014-03" db="EMBL/GenBank/DDBJ databases">
        <authorList>
            <person name="Genoscope - CEA"/>
        </authorList>
    </citation>
    <scope>NUCLEOTIDE SEQUENCE</scope>
</reference>
<reference evidence="4" key="1">
    <citation type="journal article" date="2014" name="Nat. Commun.">
        <title>The rainbow trout genome provides novel insights into evolution after whole-genome duplication in vertebrates.</title>
        <authorList>
            <person name="Berthelot C."/>
            <person name="Brunet F."/>
            <person name="Chalopin D."/>
            <person name="Juanchich A."/>
            <person name="Bernard M."/>
            <person name="Noel B."/>
            <person name="Bento P."/>
            <person name="Da Silva C."/>
            <person name="Labadie K."/>
            <person name="Alberti A."/>
            <person name="Aury J.M."/>
            <person name="Louis A."/>
            <person name="Dehais P."/>
            <person name="Bardou P."/>
            <person name="Montfort J."/>
            <person name="Klopp C."/>
            <person name="Cabau C."/>
            <person name="Gaspin C."/>
            <person name="Thorgaard G.H."/>
            <person name="Boussaha M."/>
            <person name="Quillet E."/>
            <person name="Guyomard R."/>
            <person name="Galiana D."/>
            <person name="Bobe J."/>
            <person name="Volff J.N."/>
            <person name="Genet C."/>
            <person name="Wincker P."/>
            <person name="Jaillon O."/>
            <person name="Roest Crollius H."/>
            <person name="Guiguen Y."/>
        </authorList>
    </citation>
    <scope>NUCLEOTIDE SEQUENCE [LARGE SCALE GENOMIC DNA]</scope>
</reference>
<evidence type="ECO:0000313" key="5">
    <source>
        <dbReference type="Proteomes" id="UP000193380"/>
    </source>
</evidence>
<dbReference type="EMBL" id="FR934663">
    <property type="protein sequence ID" value="CDQ98050.1"/>
    <property type="molecule type" value="Genomic_DNA"/>
</dbReference>
<feature type="domain" description="Ig-like" evidence="3">
    <location>
        <begin position="30"/>
        <end position="131"/>
    </location>
</feature>
<accession>A0A060Z9R9</accession>
<dbReference type="Proteomes" id="UP000193380">
    <property type="component" value="Unassembled WGS sequence"/>
</dbReference>
<dbReference type="InterPro" id="IPR003006">
    <property type="entry name" value="Ig/MHC_CS"/>
</dbReference>
<dbReference type="Gene3D" id="2.60.40.10">
    <property type="entry name" value="Immunoglobulins"/>
    <property type="match status" value="2"/>
</dbReference>
<dbReference type="STRING" id="8022.A0A060Z9R9"/>
<name>A0A060Z9R9_ONCMY</name>
<proteinExistence type="predicted"/>
<dbReference type="PROSITE" id="PS00290">
    <property type="entry name" value="IG_MHC"/>
    <property type="match status" value="1"/>
</dbReference>
<organism evidence="4 5">
    <name type="scientific">Oncorhynchus mykiss</name>
    <name type="common">Rainbow trout</name>
    <name type="synonym">Salmo gairdneri</name>
    <dbReference type="NCBI Taxonomy" id="8022"/>
    <lineage>
        <taxon>Eukaryota</taxon>
        <taxon>Metazoa</taxon>
        <taxon>Chordata</taxon>
        <taxon>Craniata</taxon>
        <taxon>Vertebrata</taxon>
        <taxon>Euteleostomi</taxon>
        <taxon>Actinopterygii</taxon>
        <taxon>Neopterygii</taxon>
        <taxon>Teleostei</taxon>
        <taxon>Protacanthopterygii</taxon>
        <taxon>Salmoniformes</taxon>
        <taxon>Salmonidae</taxon>
        <taxon>Salmoninae</taxon>
        <taxon>Oncorhynchus</taxon>
    </lineage>
</organism>
<keyword evidence="2" id="KW-1133">Transmembrane helix</keyword>
<dbReference type="InterPro" id="IPR003597">
    <property type="entry name" value="Ig_C1-set"/>
</dbReference>
<dbReference type="InterPro" id="IPR007110">
    <property type="entry name" value="Ig-like_dom"/>
</dbReference>
<protein>
    <recommendedName>
        <fullName evidence="3">Ig-like domain-containing protein</fullName>
    </recommendedName>
</protein>
<evidence type="ECO:0000256" key="2">
    <source>
        <dbReference type="SAM" id="Phobius"/>
    </source>
</evidence>
<dbReference type="InterPro" id="IPR013783">
    <property type="entry name" value="Ig-like_fold"/>
</dbReference>
<gene>
    <name evidence="4" type="ORF">GSONMT00051369001</name>
</gene>
<dbReference type="SUPFAM" id="SSF48726">
    <property type="entry name" value="Immunoglobulin"/>
    <property type="match status" value="2"/>
</dbReference>
<keyword evidence="1" id="KW-0393">Immunoglobulin domain</keyword>
<dbReference type="Pfam" id="PF07654">
    <property type="entry name" value="C1-set"/>
    <property type="match status" value="1"/>
</dbReference>
<dbReference type="SMART" id="SM00407">
    <property type="entry name" value="IGc1"/>
    <property type="match status" value="1"/>
</dbReference>
<dbReference type="PaxDb" id="8022-A0A060Z9R9"/>
<dbReference type="InterPro" id="IPR036179">
    <property type="entry name" value="Ig-like_dom_sf"/>
</dbReference>
<feature type="transmembrane region" description="Helical" evidence="2">
    <location>
        <begin position="163"/>
        <end position="186"/>
    </location>
</feature>
<evidence type="ECO:0000313" key="4">
    <source>
        <dbReference type="EMBL" id="CDQ98050.1"/>
    </source>
</evidence>
<keyword evidence="2" id="KW-0812">Transmembrane</keyword>
<sequence>MNSRLIVPRSEWNQNSNYSCAVRHESSKRPITSTIENVFGSVTPSAPTATLFQGPSELVCLVLCFSPSDINISWLLDNVTELWNNNTSTPYKAHRGKFGIRSYLSLAPQDYAPGAVYTCRVTHTTQTLALNISKPVELLELEGVFFDENRSDPILADTAEENWNMACIFLVLFLLSLLYSFTVTLVKVRGRI</sequence>
<dbReference type="AlphaFoldDB" id="A0A060Z9R9"/>
<keyword evidence="2" id="KW-0472">Membrane</keyword>
<dbReference type="InterPro" id="IPR050380">
    <property type="entry name" value="Immune_Resp_Modulators"/>
</dbReference>
<evidence type="ECO:0000256" key="1">
    <source>
        <dbReference type="ARBA" id="ARBA00023319"/>
    </source>
</evidence>
<dbReference type="PANTHER" id="PTHR23411">
    <property type="entry name" value="TAPASIN"/>
    <property type="match status" value="1"/>
</dbReference>
<dbReference type="PROSITE" id="PS50835">
    <property type="entry name" value="IG_LIKE"/>
    <property type="match status" value="1"/>
</dbReference>